<dbReference type="PROSITE" id="PS51123">
    <property type="entry name" value="OMPA_2"/>
    <property type="match status" value="1"/>
</dbReference>
<dbReference type="Gene3D" id="3.30.1330.60">
    <property type="entry name" value="OmpA-like domain"/>
    <property type="match status" value="1"/>
</dbReference>
<dbReference type="AlphaFoldDB" id="A0A6M0Q3V5"/>
<name>A0A6M0Q3V5_9BACI</name>
<gene>
    <name evidence="4" type="ORF">G4D63_04995</name>
</gene>
<dbReference type="Pfam" id="PF00691">
    <property type="entry name" value="OmpA"/>
    <property type="match status" value="1"/>
</dbReference>
<keyword evidence="2" id="KW-0812">Transmembrane</keyword>
<feature type="domain" description="OmpA-like" evidence="3">
    <location>
        <begin position="65"/>
        <end position="198"/>
    </location>
</feature>
<evidence type="ECO:0000259" key="3">
    <source>
        <dbReference type="PROSITE" id="PS51123"/>
    </source>
</evidence>
<protein>
    <submittedName>
        <fullName evidence="4">OmpA family protein</fullName>
    </submittedName>
</protein>
<dbReference type="InterPro" id="IPR050330">
    <property type="entry name" value="Bact_OuterMem_StrucFunc"/>
</dbReference>
<evidence type="ECO:0000313" key="5">
    <source>
        <dbReference type="Proteomes" id="UP000481043"/>
    </source>
</evidence>
<evidence type="ECO:0000256" key="2">
    <source>
        <dbReference type="SAM" id="Phobius"/>
    </source>
</evidence>
<dbReference type="PANTHER" id="PTHR30329">
    <property type="entry name" value="STATOR ELEMENT OF FLAGELLAR MOTOR COMPLEX"/>
    <property type="match status" value="1"/>
</dbReference>
<dbReference type="InterPro" id="IPR006665">
    <property type="entry name" value="OmpA-like"/>
</dbReference>
<sequence length="214" mass="24698">MSYSDLMSALLLMFALFLMVNILNNQKSMEEKDKVIEELIGVKSKIIQELNTAFSDSDLQMEVDPHTGAIRFSSGVFFDYNSSGISDAGKQHLQEFIPQYINVLLSDQFRDHVSQVIVEGHTDNEGTYIYNLELSQNRSLSVVKEIFSDEFTAFQNKEELRKIITSNGRSFNEPILNENGEINPDKSRRVEFKFRLKDEELIDEIEQMVKTKHE</sequence>
<evidence type="ECO:0000256" key="1">
    <source>
        <dbReference type="PROSITE-ProRule" id="PRU00473"/>
    </source>
</evidence>
<organism evidence="4 5">
    <name type="scientific">Bacillus mesophilus</name>
    <dbReference type="NCBI Taxonomy" id="1808955"/>
    <lineage>
        <taxon>Bacteria</taxon>
        <taxon>Bacillati</taxon>
        <taxon>Bacillota</taxon>
        <taxon>Bacilli</taxon>
        <taxon>Bacillales</taxon>
        <taxon>Bacillaceae</taxon>
        <taxon>Bacillus</taxon>
    </lineage>
</organism>
<keyword evidence="1 2" id="KW-0472">Membrane</keyword>
<reference evidence="4 5" key="1">
    <citation type="submission" date="2020-02" db="EMBL/GenBank/DDBJ databases">
        <title>Bacillus aquiflavi sp. nov., isolated from yellow water of strong flavor Chinese baijiu in Yibin region of China.</title>
        <authorList>
            <person name="Xie J."/>
        </authorList>
    </citation>
    <scope>NUCLEOTIDE SEQUENCE [LARGE SCALE GENOMIC DNA]</scope>
    <source>
        <strain evidence="4 5">SA4</strain>
    </source>
</reference>
<comment type="caution">
    <text evidence="4">The sequence shown here is derived from an EMBL/GenBank/DDBJ whole genome shotgun (WGS) entry which is preliminary data.</text>
</comment>
<accession>A0A6M0Q3V5</accession>
<feature type="transmembrane region" description="Helical" evidence="2">
    <location>
        <begin position="6"/>
        <end position="24"/>
    </location>
</feature>
<dbReference type="EMBL" id="JAAIWM010000001">
    <property type="protein sequence ID" value="NEY71096.1"/>
    <property type="molecule type" value="Genomic_DNA"/>
</dbReference>
<dbReference type="CDD" id="cd07185">
    <property type="entry name" value="OmpA_C-like"/>
    <property type="match status" value="1"/>
</dbReference>
<dbReference type="Proteomes" id="UP000481043">
    <property type="component" value="Unassembled WGS sequence"/>
</dbReference>
<dbReference type="GO" id="GO:0016020">
    <property type="term" value="C:membrane"/>
    <property type="evidence" value="ECO:0007669"/>
    <property type="project" value="UniProtKB-UniRule"/>
</dbReference>
<evidence type="ECO:0000313" key="4">
    <source>
        <dbReference type="EMBL" id="NEY71096.1"/>
    </source>
</evidence>
<dbReference type="PANTHER" id="PTHR30329:SF20">
    <property type="entry name" value="EXPORTED PROTEIN"/>
    <property type="match status" value="1"/>
</dbReference>
<dbReference type="InterPro" id="IPR036737">
    <property type="entry name" value="OmpA-like_sf"/>
</dbReference>
<proteinExistence type="predicted"/>
<dbReference type="SUPFAM" id="SSF103088">
    <property type="entry name" value="OmpA-like"/>
    <property type="match status" value="1"/>
</dbReference>
<keyword evidence="2" id="KW-1133">Transmembrane helix</keyword>
<keyword evidence="5" id="KW-1185">Reference proteome</keyword>